<keyword evidence="4" id="KW-0597">Phosphoprotein</keyword>
<evidence type="ECO:0000256" key="8">
    <source>
        <dbReference type="ARBA" id="ARBA00023134"/>
    </source>
</evidence>
<dbReference type="GO" id="GO:0007264">
    <property type="term" value="P:small GTPase-mediated signal transduction"/>
    <property type="evidence" value="ECO:0007669"/>
    <property type="project" value="InterPro"/>
</dbReference>
<dbReference type="GO" id="GO:0001667">
    <property type="term" value="P:ameboidal-type cell migration"/>
    <property type="evidence" value="ECO:0007669"/>
    <property type="project" value="UniProtKB-ARBA"/>
</dbReference>
<dbReference type="SMART" id="SM00175">
    <property type="entry name" value="RAB"/>
    <property type="match status" value="1"/>
</dbReference>
<gene>
    <name evidence="12" type="ORF">KUF71_021537</name>
</gene>
<keyword evidence="10" id="KW-0564">Palmitate</keyword>
<dbReference type="PROSITE" id="PS51419">
    <property type="entry name" value="RAB"/>
    <property type="match status" value="1"/>
</dbReference>
<dbReference type="AlphaFoldDB" id="A0AAE1GZJ0"/>
<evidence type="ECO:0000313" key="13">
    <source>
        <dbReference type="Proteomes" id="UP001219518"/>
    </source>
</evidence>
<evidence type="ECO:0000256" key="10">
    <source>
        <dbReference type="ARBA" id="ARBA00023139"/>
    </source>
</evidence>
<dbReference type="Pfam" id="PF00071">
    <property type="entry name" value="Ras"/>
    <property type="match status" value="1"/>
</dbReference>
<proteinExistence type="predicted"/>
<dbReference type="SMART" id="SM00174">
    <property type="entry name" value="RHO"/>
    <property type="match status" value="1"/>
</dbReference>
<keyword evidence="8" id="KW-0342">GTP-binding</keyword>
<dbReference type="PANTHER" id="PTHR24072">
    <property type="entry name" value="RHO FAMILY GTPASE"/>
    <property type="match status" value="1"/>
</dbReference>
<sequence length="268" mass="29515">MTSVCYDFCNNSGDRPGPERSEPTCSPTLVHGTVSRMPPSALGCTRRLLKADELGTNSSSERIKCVLVGDGAVGKTSLVVSYSTNGFPSEYIPTAYDNYNVLVQVDAQPISLQLCDTAGQDEFDQIRPLCYSDTDVFMVCFSVVCPTSFQNVTEKWIPEIKRYCPDAAILLVGTQSDRRRDVRLALQLARYGQTPVTVHQAKELARRSGSAGYIETSALTQRDLKEAFDQAIVCALARKGRINSMGSAKLNNCPGKKYSFWKKYCCLT</sequence>
<dbReference type="GO" id="GO:0003006">
    <property type="term" value="P:developmental process involved in reproduction"/>
    <property type="evidence" value="ECO:0007669"/>
    <property type="project" value="UniProtKB-ARBA"/>
</dbReference>
<keyword evidence="13" id="KW-1185">Reference proteome</keyword>
<dbReference type="GO" id="GO:0007010">
    <property type="term" value="P:cytoskeleton organization"/>
    <property type="evidence" value="ECO:0007669"/>
    <property type="project" value="UniProtKB-ARBA"/>
</dbReference>
<dbReference type="NCBIfam" id="TIGR00231">
    <property type="entry name" value="small_GTP"/>
    <property type="match status" value="1"/>
</dbReference>
<dbReference type="InterPro" id="IPR027417">
    <property type="entry name" value="P-loop_NTPase"/>
</dbReference>
<comment type="subcellular location">
    <subcellularLocation>
        <location evidence="2">Cell membrane</location>
        <topology evidence="2">Lipid-anchor</topology>
        <orientation evidence="2">Cytoplasmic side</orientation>
    </subcellularLocation>
</comment>
<evidence type="ECO:0000256" key="6">
    <source>
        <dbReference type="ARBA" id="ARBA00022741"/>
    </source>
</evidence>
<evidence type="ECO:0000256" key="7">
    <source>
        <dbReference type="ARBA" id="ARBA00022842"/>
    </source>
</evidence>
<dbReference type="GO" id="GO:0035006">
    <property type="term" value="P:melanization defense response"/>
    <property type="evidence" value="ECO:0007669"/>
    <property type="project" value="UniProtKB-ARBA"/>
</dbReference>
<dbReference type="PROSITE" id="PS51421">
    <property type="entry name" value="RAS"/>
    <property type="match status" value="1"/>
</dbReference>
<evidence type="ECO:0000256" key="2">
    <source>
        <dbReference type="ARBA" id="ARBA00004342"/>
    </source>
</evidence>
<dbReference type="Proteomes" id="UP001219518">
    <property type="component" value="Unassembled WGS sequence"/>
</dbReference>
<dbReference type="InterPro" id="IPR005225">
    <property type="entry name" value="Small_GTP-bd"/>
</dbReference>
<dbReference type="GO" id="GO:0005525">
    <property type="term" value="F:GTP binding"/>
    <property type="evidence" value="ECO:0007669"/>
    <property type="project" value="UniProtKB-KW"/>
</dbReference>
<organism evidence="12 13">
    <name type="scientific">Frankliniella fusca</name>
    <dbReference type="NCBI Taxonomy" id="407009"/>
    <lineage>
        <taxon>Eukaryota</taxon>
        <taxon>Metazoa</taxon>
        <taxon>Ecdysozoa</taxon>
        <taxon>Arthropoda</taxon>
        <taxon>Hexapoda</taxon>
        <taxon>Insecta</taxon>
        <taxon>Pterygota</taxon>
        <taxon>Neoptera</taxon>
        <taxon>Paraneoptera</taxon>
        <taxon>Thysanoptera</taxon>
        <taxon>Terebrantia</taxon>
        <taxon>Thripoidea</taxon>
        <taxon>Thripidae</taxon>
        <taxon>Frankliniella</taxon>
    </lineage>
</organism>
<evidence type="ECO:0000256" key="4">
    <source>
        <dbReference type="ARBA" id="ARBA00022553"/>
    </source>
</evidence>
<dbReference type="Gene3D" id="3.40.50.300">
    <property type="entry name" value="P-loop containing nucleotide triphosphate hydrolases"/>
    <property type="match status" value="1"/>
</dbReference>
<reference evidence="12" key="1">
    <citation type="submission" date="2021-07" db="EMBL/GenBank/DDBJ databases">
        <authorList>
            <person name="Catto M.A."/>
            <person name="Jacobson A."/>
            <person name="Kennedy G."/>
            <person name="Labadie P."/>
            <person name="Hunt B.G."/>
            <person name="Srinivasan R."/>
        </authorList>
    </citation>
    <scope>NUCLEOTIDE SEQUENCE</scope>
    <source>
        <strain evidence="12">PL_HMW_Pooled</strain>
        <tissue evidence="12">Head</tissue>
    </source>
</reference>
<dbReference type="FunFam" id="3.40.50.300:FF:000561">
    <property type="entry name" value="rho-related GTP-binding protein RhoV"/>
    <property type="match status" value="1"/>
</dbReference>
<keyword evidence="5" id="KW-0479">Metal-binding</keyword>
<dbReference type="GO" id="GO:0022412">
    <property type="term" value="P:cellular process involved in reproduction in multicellular organism"/>
    <property type="evidence" value="ECO:0007669"/>
    <property type="project" value="UniProtKB-ARBA"/>
</dbReference>
<dbReference type="CDD" id="cd04130">
    <property type="entry name" value="Wrch_1"/>
    <property type="match status" value="1"/>
</dbReference>
<comment type="caution">
    <text evidence="12">The sequence shown here is derived from an EMBL/GenBank/DDBJ whole genome shotgun (WGS) entry which is preliminary data.</text>
</comment>
<protein>
    <submittedName>
        <fullName evidence="12">Rho-related GTP-binding protein RhoU</fullName>
    </submittedName>
</protein>
<dbReference type="GO" id="GO:0005886">
    <property type="term" value="C:plasma membrane"/>
    <property type="evidence" value="ECO:0007669"/>
    <property type="project" value="UniProtKB-SubCell"/>
</dbReference>
<evidence type="ECO:0000256" key="11">
    <source>
        <dbReference type="ARBA" id="ARBA00023288"/>
    </source>
</evidence>
<keyword evidence="3" id="KW-1003">Cell membrane</keyword>
<keyword evidence="9" id="KW-0472">Membrane</keyword>
<reference evidence="12" key="2">
    <citation type="journal article" date="2023" name="BMC Genomics">
        <title>Pest status, molecular evolution, and epigenetic factors derived from the genome assembly of Frankliniella fusca, a thysanopteran phytovirus vector.</title>
        <authorList>
            <person name="Catto M.A."/>
            <person name="Labadie P.E."/>
            <person name="Jacobson A.L."/>
            <person name="Kennedy G.G."/>
            <person name="Srinivasan R."/>
            <person name="Hunt B.G."/>
        </authorList>
    </citation>
    <scope>NUCLEOTIDE SEQUENCE</scope>
    <source>
        <strain evidence="12">PL_HMW_Pooled</strain>
    </source>
</reference>
<dbReference type="PROSITE" id="PS51420">
    <property type="entry name" value="RHO"/>
    <property type="match status" value="1"/>
</dbReference>
<evidence type="ECO:0000256" key="5">
    <source>
        <dbReference type="ARBA" id="ARBA00022723"/>
    </source>
</evidence>
<keyword evidence="6" id="KW-0547">Nucleotide-binding</keyword>
<dbReference type="SMART" id="SM00173">
    <property type="entry name" value="RAS"/>
    <property type="match status" value="1"/>
</dbReference>
<accession>A0AAE1GZJ0</accession>
<evidence type="ECO:0000256" key="1">
    <source>
        <dbReference type="ARBA" id="ARBA00001946"/>
    </source>
</evidence>
<dbReference type="GO" id="GO:0046872">
    <property type="term" value="F:metal ion binding"/>
    <property type="evidence" value="ECO:0007669"/>
    <property type="project" value="UniProtKB-KW"/>
</dbReference>
<dbReference type="InterPro" id="IPR001806">
    <property type="entry name" value="Small_GTPase"/>
</dbReference>
<dbReference type="EMBL" id="JAHWGI010000289">
    <property type="protein sequence ID" value="KAK3911969.1"/>
    <property type="molecule type" value="Genomic_DNA"/>
</dbReference>
<dbReference type="PRINTS" id="PR00449">
    <property type="entry name" value="RASTRNSFRMNG"/>
</dbReference>
<dbReference type="GO" id="GO:0003924">
    <property type="term" value="F:GTPase activity"/>
    <property type="evidence" value="ECO:0007669"/>
    <property type="project" value="InterPro"/>
</dbReference>
<dbReference type="InterPro" id="IPR003578">
    <property type="entry name" value="Small_GTPase_Rho"/>
</dbReference>
<evidence type="ECO:0000313" key="12">
    <source>
        <dbReference type="EMBL" id="KAK3911969.1"/>
    </source>
</evidence>
<evidence type="ECO:0000256" key="9">
    <source>
        <dbReference type="ARBA" id="ARBA00023136"/>
    </source>
</evidence>
<keyword evidence="7" id="KW-0460">Magnesium</keyword>
<dbReference type="GO" id="GO:0035099">
    <property type="term" value="P:hemocyte migration"/>
    <property type="evidence" value="ECO:0007669"/>
    <property type="project" value="UniProtKB-ARBA"/>
</dbReference>
<dbReference type="SUPFAM" id="SSF52540">
    <property type="entry name" value="P-loop containing nucleoside triphosphate hydrolases"/>
    <property type="match status" value="1"/>
</dbReference>
<keyword evidence="11" id="KW-0449">Lipoprotein</keyword>
<evidence type="ECO:0000256" key="3">
    <source>
        <dbReference type="ARBA" id="ARBA00022475"/>
    </source>
</evidence>
<name>A0AAE1GZJ0_9NEOP</name>
<dbReference type="GO" id="GO:0022603">
    <property type="term" value="P:regulation of anatomical structure morphogenesis"/>
    <property type="evidence" value="ECO:0007669"/>
    <property type="project" value="UniProtKB-ARBA"/>
</dbReference>
<comment type="cofactor">
    <cofactor evidence="1">
        <name>Mg(2+)</name>
        <dbReference type="ChEBI" id="CHEBI:18420"/>
    </cofactor>
</comment>